<protein>
    <submittedName>
        <fullName evidence="3">Glucose-1-phosphate thymidylyltransferase</fullName>
    </submittedName>
</protein>
<dbReference type="InterPro" id="IPR050065">
    <property type="entry name" value="GlmU-like"/>
</dbReference>
<evidence type="ECO:0000313" key="4">
    <source>
        <dbReference type="Proteomes" id="UP000292424"/>
    </source>
</evidence>
<proteinExistence type="predicted"/>
<dbReference type="PANTHER" id="PTHR43584:SF8">
    <property type="entry name" value="N-ACETYLMURAMATE ALPHA-1-PHOSPHATE URIDYLYLTRANSFERASE"/>
    <property type="match status" value="1"/>
</dbReference>
<dbReference type="GO" id="GO:0016779">
    <property type="term" value="F:nucleotidyltransferase activity"/>
    <property type="evidence" value="ECO:0007669"/>
    <property type="project" value="UniProtKB-ARBA"/>
</dbReference>
<evidence type="ECO:0000256" key="1">
    <source>
        <dbReference type="ARBA" id="ARBA00022679"/>
    </source>
</evidence>
<dbReference type="KEGG" id="arac:E0W69_012830"/>
<dbReference type="AlphaFoldDB" id="A0A5P2G2T5"/>
<sequence>MLNLNIFVSIRLFWQTIISKKIYDMSIVLFDTEDRKSLYPLTTARSVADIRIGILTRKEWWEVVSNQKVYVSTEKHLQPLYAKIPEGKHLYIRSTILPEAHLLKKLLLLSENRALLDENGQLIAANGSDTFFQEILSGKSQNKQTSKINSVKKLEFPWQIFQWNEVYLRADFELLTKNRKSAKISKTNQVIAPENIFIEKDAVVECSILNASTGPIYIGKQVTIMEGACIRGAFAILKNSVVKMGAKIYGATTIGPNCVVGGEIKNSVLMANSNKAHDGYLGDSVIGQWVNLGGGTTNSNIKNTVGPIKMWNIDTDKETEIGKKGGCIVGDYSRTAINSSINTGSIFGIASNIFGNGLLPTKIPNGIWGTDNKSPYLVKNAIRDIEKWMELKNHTIKNTEKEIIEFILEKKA</sequence>
<dbReference type="SUPFAM" id="SSF51161">
    <property type="entry name" value="Trimeric LpxA-like enzymes"/>
    <property type="match status" value="1"/>
</dbReference>
<dbReference type="InterPro" id="IPR011004">
    <property type="entry name" value="Trimer_LpxA-like_sf"/>
</dbReference>
<gene>
    <name evidence="3" type="ORF">E0W69_012830</name>
</gene>
<organism evidence="3 4">
    <name type="scientific">Rhizosphaericola mali</name>
    <dbReference type="NCBI Taxonomy" id="2545455"/>
    <lineage>
        <taxon>Bacteria</taxon>
        <taxon>Pseudomonadati</taxon>
        <taxon>Bacteroidota</taxon>
        <taxon>Chitinophagia</taxon>
        <taxon>Chitinophagales</taxon>
        <taxon>Chitinophagaceae</taxon>
        <taxon>Rhizosphaericola</taxon>
    </lineage>
</organism>
<dbReference type="Proteomes" id="UP000292424">
    <property type="component" value="Chromosome"/>
</dbReference>
<name>A0A5P2G2T5_9BACT</name>
<keyword evidence="4" id="KW-1185">Reference proteome</keyword>
<dbReference type="Gene3D" id="2.160.10.10">
    <property type="entry name" value="Hexapeptide repeat proteins"/>
    <property type="match status" value="1"/>
</dbReference>
<reference evidence="3 4" key="1">
    <citation type="submission" date="2019-09" db="EMBL/GenBank/DDBJ databases">
        <title>Complete genome sequence of Arachidicoccus sp. B3-10 isolated from apple orchard soil.</title>
        <authorList>
            <person name="Kim H.S."/>
            <person name="Han K.-I."/>
            <person name="Suh M.K."/>
            <person name="Lee K.C."/>
            <person name="Eom M.K."/>
            <person name="Kim J.-S."/>
            <person name="Kang S.W."/>
            <person name="Sin Y."/>
            <person name="Lee J.-S."/>
        </authorList>
    </citation>
    <scope>NUCLEOTIDE SEQUENCE [LARGE SCALE GENOMIC DNA]</scope>
    <source>
        <strain evidence="3 4">B3-10</strain>
    </source>
</reference>
<dbReference type="EMBL" id="CP044016">
    <property type="protein sequence ID" value="QES89507.1"/>
    <property type="molecule type" value="Genomic_DNA"/>
</dbReference>
<dbReference type="Pfam" id="PF13562">
    <property type="entry name" value="NTP_transf_4"/>
    <property type="match status" value="1"/>
</dbReference>
<evidence type="ECO:0000313" key="3">
    <source>
        <dbReference type="EMBL" id="QES89507.1"/>
    </source>
</evidence>
<dbReference type="InterPro" id="IPR023917">
    <property type="entry name" value="Bifunctiontional_GlmU_bac-type"/>
</dbReference>
<dbReference type="GO" id="GO:0016746">
    <property type="term" value="F:acyltransferase activity"/>
    <property type="evidence" value="ECO:0007669"/>
    <property type="project" value="UniProtKB-KW"/>
</dbReference>
<dbReference type="NCBIfam" id="TIGR03991">
    <property type="entry name" value="alt_bact_glmU"/>
    <property type="match status" value="1"/>
</dbReference>
<keyword evidence="2" id="KW-0012">Acyltransferase</keyword>
<evidence type="ECO:0000256" key="2">
    <source>
        <dbReference type="ARBA" id="ARBA00023315"/>
    </source>
</evidence>
<dbReference type="PANTHER" id="PTHR43584">
    <property type="entry name" value="NUCLEOTIDYL TRANSFERASE"/>
    <property type="match status" value="1"/>
</dbReference>
<accession>A0A5P2G2T5</accession>
<keyword evidence="1 3" id="KW-0808">Transferase</keyword>
<dbReference type="OrthoDB" id="9784832at2"/>